<comment type="similarity">
    <text evidence="1">Belongs to the peptidase S13 family.</text>
</comment>
<proteinExistence type="inferred from homology"/>
<name>A0A0B0DHH2_9MICC</name>
<dbReference type="eggNOG" id="COG2027">
    <property type="taxonomic scope" value="Bacteria"/>
</dbReference>
<dbReference type="Pfam" id="PF02113">
    <property type="entry name" value="Peptidase_S13"/>
    <property type="match status" value="2"/>
</dbReference>
<evidence type="ECO:0000256" key="3">
    <source>
        <dbReference type="SAM" id="MobiDB-lite"/>
    </source>
</evidence>
<evidence type="ECO:0000256" key="1">
    <source>
        <dbReference type="ARBA" id="ARBA00006096"/>
    </source>
</evidence>
<evidence type="ECO:0000313" key="4">
    <source>
        <dbReference type="EMBL" id="KHE75567.1"/>
    </source>
</evidence>
<keyword evidence="4" id="KW-0645">Protease</keyword>
<evidence type="ECO:0000256" key="2">
    <source>
        <dbReference type="ARBA" id="ARBA00022801"/>
    </source>
</evidence>
<protein>
    <submittedName>
        <fullName evidence="4">D-alanyl-D-alanine carboxypeptidase</fullName>
    </submittedName>
</protein>
<keyword evidence="4" id="KW-0121">Carboxypeptidase</keyword>
<dbReference type="GO" id="GO:0000270">
    <property type="term" value="P:peptidoglycan metabolic process"/>
    <property type="evidence" value="ECO:0007669"/>
    <property type="project" value="TreeGrafter"/>
</dbReference>
<dbReference type="PANTHER" id="PTHR30023">
    <property type="entry name" value="D-ALANYL-D-ALANINE CARBOXYPEPTIDASE"/>
    <property type="match status" value="1"/>
</dbReference>
<dbReference type="Proteomes" id="UP000030664">
    <property type="component" value="Unassembled WGS sequence"/>
</dbReference>
<accession>A0A0B0DHH2</accession>
<evidence type="ECO:0000313" key="5">
    <source>
        <dbReference type="Proteomes" id="UP000030664"/>
    </source>
</evidence>
<dbReference type="InterPro" id="IPR012338">
    <property type="entry name" value="Beta-lactam/transpept-like"/>
</dbReference>
<dbReference type="STRING" id="223184.AS25_00335"/>
<dbReference type="AlphaFoldDB" id="A0A0B0DHH2"/>
<dbReference type="EMBL" id="JROM01000003">
    <property type="protein sequence ID" value="KHE75567.1"/>
    <property type="molecule type" value="Genomic_DNA"/>
</dbReference>
<dbReference type="Gene3D" id="3.40.710.10">
    <property type="entry name" value="DD-peptidase/beta-lactamase superfamily"/>
    <property type="match status" value="2"/>
</dbReference>
<dbReference type="PRINTS" id="PR00922">
    <property type="entry name" value="DADACBPTASE3"/>
</dbReference>
<sequence length="504" mass="50618">MRAMPAPPPSTAARRRFWPLACALLALSVLVAATFAVPAVVAELRPAWQHAQDGPGAGAPGASSAEDASEREAHGADDAAASPDPAAAGLAAASGTVDAAGVTEALDAGLTGAPGTVAAAVAVAGEDTVVAGRSQERPMVPASNQKVLTALALAATVDPYERLETTAVRGDQPRELVLVAGGDTLLAPGEGRADAVNGHAGLGTLAERTAQALRQDDPDAAASGQWTVELDTDLFAGPELNPAWEGEDIAAGEITRVAPVALYSHRVPTADGADPGSRGERPEDPAAAVAREFARQLEQRLGSGASVTVGGTASAPEDAVELARVESAPVSEQSAYMLAHSDNSLAETLARVAAVASGREGSVTGVQELIPAALAEHGIDTGGLRAVDASGMAQQDRVSATTLARAVDTLVTDPRYGPYGRGLPVAGAEGTLSERFDDPAEAAARGVTRAKTGTLLDVVALSGYVQRADGSVLVYSLVLNGVSGGTTRAKDTVDRTVAALAGSG</sequence>
<keyword evidence="2" id="KW-0378">Hydrolase</keyword>
<reference evidence="4 5" key="1">
    <citation type="submission" date="2014-09" db="EMBL/GenBank/DDBJ databases">
        <title>High-quality draft genome sequence of Kocuria marina SO9-6, an actinobacterium isolated from a copper mine.</title>
        <authorList>
            <person name="Castro D.B."/>
            <person name="Pereira L.B."/>
            <person name="Silva M.V."/>
            <person name="Silva B.P."/>
            <person name="Zanardi B.R."/>
            <person name="Carlos C."/>
            <person name="Belgini D.R."/>
            <person name="Limache E.G."/>
            <person name="Lacerda G.V."/>
            <person name="Nery M.B."/>
            <person name="Gomes M.B."/>
            <person name="Souza S."/>
            <person name="Silva T.M."/>
            <person name="Rodrigues V.D."/>
            <person name="Paulino L.C."/>
            <person name="Vicentini R."/>
            <person name="Ferraz L.F."/>
            <person name="Ottoboni L.M."/>
        </authorList>
    </citation>
    <scope>NUCLEOTIDE SEQUENCE [LARGE SCALE GENOMIC DNA]</scope>
    <source>
        <strain evidence="4 5">SO9-6</strain>
    </source>
</reference>
<comment type="caution">
    <text evidence="4">The sequence shown here is derived from an EMBL/GenBank/DDBJ whole genome shotgun (WGS) entry which is preliminary data.</text>
</comment>
<organism evidence="4 5">
    <name type="scientific">Kocuria marina</name>
    <dbReference type="NCBI Taxonomy" id="223184"/>
    <lineage>
        <taxon>Bacteria</taxon>
        <taxon>Bacillati</taxon>
        <taxon>Actinomycetota</taxon>
        <taxon>Actinomycetes</taxon>
        <taxon>Micrococcales</taxon>
        <taxon>Micrococcaceae</taxon>
        <taxon>Kocuria</taxon>
    </lineage>
</organism>
<dbReference type="GO" id="GO:0004185">
    <property type="term" value="F:serine-type carboxypeptidase activity"/>
    <property type="evidence" value="ECO:0007669"/>
    <property type="project" value="InterPro"/>
</dbReference>
<dbReference type="NCBIfam" id="TIGR00666">
    <property type="entry name" value="PBP4"/>
    <property type="match status" value="1"/>
</dbReference>
<dbReference type="SUPFAM" id="SSF56601">
    <property type="entry name" value="beta-lactamase/transpeptidase-like"/>
    <property type="match status" value="1"/>
</dbReference>
<dbReference type="InterPro" id="IPR000667">
    <property type="entry name" value="Peptidase_S13"/>
</dbReference>
<gene>
    <name evidence="4" type="ORF">AS25_00335</name>
</gene>
<feature type="compositionally biased region" description="Low complexity" evidence="3">
    <location>
        <begin position="78"/>
        <end position="87"/>
    </location>
</feature>
<feature type="compositionally biased region" description="Basic and acidic residues" evidence="3">
    <location>
        <begin position="68"/>
        <end position="77"/>
    </location>
</feature>
<feature type="region of interest" description="Disordered" evidence="3">
    <location>
        <begin position="50"/>
        <end position="87"/>
    </location>
</feature>
<dbReference type="PANTHER" id="PTHR30023:SF0">
    <property type="entry name" value="PENICILLIN-SENSITIVE CARBOXYPEPTIDASE A"/>
    <property type="match status" value="1"/>
</dbReference>
<dbReference type="GO" id="GO:0006508">
    <property type="term" value="P:proteolysis"/>
    <property type="evidence" value="ECO:0007669"/>
    <property type="project" value="InterPro"/>
</dbReference>